<keyword evidence="1" id="KW-0812">Transmembrane</keyword>
<evidence type="ECO:0000313" key="2">
    <source>
        <dbReference type="EMBL" id="SBQ47876.1"/>
    </source>
</evidence>
<evidence type="ECO:0000256" key="1">
    <source>
        <dbReference type="SAM" id="Phobius"/>
    </source>
</evidence>
<protein>
    <submittedName>
        <fullName evidence="2">Uncharacterized protein</fullName>
    </submittedName>
</protein>
<sequence length="68" mass="8229">VPKKKRACVCVCVCVCVSLYFEFLLLFSLYFFFTKIVFLIKKYSKNQFVLCQTFYWSFKQTSSMIKFF</sequence>
<proteinExistence type="predicted"/>
<dbReference type="AlphaFoldDB" id="A0A1A8EMX2"/>
<organism evidence="2">
    <name type="scientific">Nothobranchius korthausae</name>
    <dbReference type="NCBI Taxonomy" id="1143690"/>
    <lineage>
        <taxon>Eukaryota</taxon>
        <taxon>Metazoa</taxon>
        <taxon>Chordata</taxon>
        <taxon>Craniata</taxon>
        <taxon>Vertebrata</taxon>
        <taxon>Euteleostomi</taxon>
        <taxon>Actinopterygii</taxon>
        <taxon>Neopterygii</taxon>
        <taxon>Teleostei</taxon>
        <taxon>Neoteleostei</taxon>
        <taxon>Acanthomorphata</taxon>
        <taxon>Ovalentaria</taxon>
        <taxon>Atherinomorphae</taxon>
        <taxon>Cyprinodontiformes</taxon>
        <taxon>Nothobranchiidae</taxon>
        <taxon>Nothobranchius</taxon>
    </lineage>
</organism>
<keyword evidence="1" id="KW-0472">Membrane</keyword>
<reference evidence="2" key="2">
    <citation type="submission" date="2016-06" db="EMBL/GenBank/DDBJ databases">
        <title>The genome of a short-lived fish provides insights into sex chromosome evolution and the genetic control of aging.</title>
        <authorList>
            <person name="Reichwald K."/>
            <person name="Felder M."/>
            <person name="Petzold A."/>
            <person name="Koch P."/>
            <person name="Groth M."/>
            <person name="Platzer M."/>
        </authorList>
    </citation>
    <scope>NUCLEOTIDE SEQUENCE</scope>
    <source>
        <tissue evidence="2">Brain</tissue>
    </source>
</reference>
<name>A0A1A8EMX2_9TELE</name>
<keyword evidence="1" id="KW-1133">Transmembrane helix</keyword>
<feature type="transmembrane region" description="Helical" evidence="1">
    <location>
        <begin position="7"/>
        <end position="33"/>
    </location>
</feature>
<feature type="non-terminal residue" evidence="2">
    <location>
        <position position="1"/>
    </location>
</feature>
<reference evidence="2" key="1">
    <citation type="submission" date="2016-05" db="EMBL/GenBank/DDBJ databases">
        <authorList>
            <person name="Lavstsen T."/>
            <person name="Jespersen J.S."/>
        </authorList>
    </citation>
    <scope>NUCLEOTIDE SEQUENCE</scope>
    <source>
        <tissue evidence="2">Brain</tissue>
    </source>
</reference>
<feature type="non-terminal residue" evidence="2">
    <location>
        <position position="68"/>
    </location>
</feature>
<dbReference type="EMBL" id="HAEB01001401">
    <property type="protein sequence ID" value="SBQ47876.1"/>
    <property type="molecule type" value="Transcribed_RNA"/>
</dbReference>
<accession>A0A1A8EMX2</accession>
<gene>
    <name evidence="2" type="primary">Nfu_g_1_020435</name>
</gene>